<evidence type="ECO:0000313" key="1">
    <source>
        <dbReference type="EMBL" id="USL85107.1"/>
    </source>
</evidence>
<organism evidence="1 2">
    <name type="scientific">Arthrobacter phage SWEP2</name>
    <dbReference type="NCBI Taxonomy" id="2945958"/>
    <lineage>
        <taxon>Viruses</taxon>
        <taxon>Duplodnaviria</taxon>
        <taxon>Heunggongvirae</taxon>
        <taxon>Uroviricota</taxon>
        <taxon>Caudoviricetes</taxon>
        <taxon>Casidaviridae</taxon>
        <taxon>Swepdovirus</taxon>
        <taxon>Swepdovirus SWEP2</taxon>
    </lineage>
</organism>
<protein>
    <submittedName>
        <fullName evidence="1">Uncharacterized protein</fullName>
    </submittedName>
</protein>
<sequence>MNADTTAPAPATEAPAPIMPNPFQRRILAALNVARFPSALGPSSASIGHIYAGTVPAAEVARRRRVNKAARRARATHRRAA</sequence>
<name>A0A9E7MJ34_9CAUD</name>
<dbReference type="Proteomes" id="UP001057418">
    <property type="component" value="Segment"/>
</dbReference>
<accession>A0A9E7MJ34</accession>
<dbReference type="EMBL" id="ON528933">
    <property type="protein sequence ID" value="USL85107.1"/>
    <property type="molecule type" value="Genomic_DNA"/>
</dbReference>
<proteinExistence type="predicted"/>
<reference evidence="1" key="1">
    <citation type="submission" date="2022-05" db="EMBL/GenBank/DDBJ databases">
        <authorList>
            <person name="Ruan C."/>
        </authorList>
    </citation>
    <scope>NUCLEOTIDE SEQUENCE</scope>
</reference>
<keyword evidence="2" id="KW-1185">Reference proteome</keyword>
<evidence type="ECO:0000313" key="2">
    <source>
        <dbReference type="Proteomes" id="UP001057418"/>
    </source>
</evidence>